<dbReference type="Proteomes" id="UP000663760">
    <property type="component" value="Chromosome 6"/>
</dbReference>
<organism evidence="1">
    <name type="scientific">Spirodela intermedia</name>
    <name type="common">Intermediate duckweed</name>
    <dbReference type="NCBI Taxonomy" id="51605"/>
    <lineage>
        <taxon>Eukaryota</taxon>
        <taxon>Viridiplantae</taxon>
        <taxon>Streptophyta</taxon>
        <taxon>Embryophyta</taxon>
        <taxon>Tracheophyta</taxon>
        <taxon>Spermatophyta</taxon>
        <taxon>Magnoliopsida</taxon>
        <taxon>Liliopsida</taxon>
        <taxon>Araceae</taxon>
        <taxon>Lemnoideae</taxon>
        <taxon>Spirodela</taxon>
    </lineage>
</organism>
<sequence>MKYYNFINHQALDHETHVANKCAQYVCCEIINLTFIN</sequence>
<proteinExistence type="predicted"/>
<dbReference type="AlphaFoldDB" id="A0A7I8ITQ4"/>
<name>A0A7I8ITQ4_SPIIN</name>
<reference evidence="1" key="1">
    <citation type="submission" date="2019-12" db="EMBL/GenBank/DDBJ databases">
        <authorList>
            <person name="Scholz U."/>
            <person name="Mascher M."/>
            <person name="Fiebig A."/>
        </authorList>
    </citation>
    <scope>NUCLEOTIDE SEQUENCE</scope>
</reference>
<dbReference type="EMBL" id="LR746269">
    <property type="protein sequence ID" value="CAA7397619.1"/>
    <property type="molecule type" value="Genomic_DNA"/>
</dbReference>
<evidence type="ECO:0000313" key="2">
    <source>
        <dbReference type="EMBL" id="CAA7397619.1"/>
    </source>
</evidence>
<keyword evidence="3" id="KW-1185">Reference proteome</keyword>
<protein>
    <submittedName>
        <fullName evidence="1">Uncharacterized protein</fullName>
    </submittedName>
</protein>
<evidence type="ECO:0000313" key="3">
    <source>
        <dbReference type="Proteomes" id="UP000663760"/>
    </source>
</evidence>
<dbReference type="EMBL" id="LR743593">
    <property type="protein sequence ID" value="CAA2621563.1"/>
    <property type="molecule type" value="Genomic_DNA"/>
</dbReference>
<gene>
    <name evidence="1" type="ORF">SI7747_06007652</name>
    <name evidence="2" type="ORF">SI8410_06008284</name>
</gene>
<accession>A0A7I8ITQ4</accession>
<evidence type="ECO:0000313" key="1">
    <source>
        <dbReference type="EMBL" id="CAA2621563.1"/>
    </source>
</evidence>